<feature type="transmembrane region" description="Helical" evidence="6">
    <location>
        <begin position="423"/>
        <end position="443"/>
    </location>
</feature>
<dbReference type="PANTHER" id="PTHR30250">
    <property type="entry name" value="PST FAMILY PREDICTED COLANIC ACID TRANSPORTER"/>
    <property type="match status" value="1"/>
</dbReference>
<dbReference type="RefSeq" id="WP_155436948.1">
    <property type="nucleotide sequence ID" value="NZ_WNLA01000001.1"/>
</dbReference>
<evidence type="ECO:0000256" key="1">
    <source>
        <dbReference type="ARBA" id="ARBA00004651"/>
    </source>
</evidence>
<dbReference type="EMBL" id="WNLA01000001">
    <property type="protein sequence ID" value="MTW00518.1"/>
    <property type="molecule type" value="Genomic_DNA"/>
</dbReference>
<feature type="transmembrane region" description="Helical" evidence="6">
    <location>
        <begin position="142"/>
        <end position="163"/>
    </location>
</feature>
<keyword evidence="4 6" id="KW-1133">Transmembrane helix</keyword>
<feature type="transmembrane region" description="Helical" evidence="6">
    <location>
        <begin position="12"/>
        <end position="33"/>
    </location>
</feature>
<gene>
    <name evidence="7" type="ORF">GM668_00295</name>
</gene>
<feature type="transmembrane region" description="Helical" evidence="6">
    <location>
        <begin position="113"/>
        <end position="130"/>
    </location>
</feature>
<keyword evidence="8" id="KW-1185">Reference proteome</keyword>
<dbReference type="InterPro" id="IPR002797">
    <property type="entry name" value="Polysacc_synth"/>
</dbReference>
<comment type="caution">
    <text evidence="7">The sequence shown here is derived from an EMBL/GenBank/DDBJ whole genome shotgun (WGS) entry which is preliminary data.</text>
</comment>
<feature type="transmembrane region" description="Helical" evidence="6">
    <location>
        <begin position="389"/>
        <end position="411"/>
    </location>
</feature>
<evidence type="ECO:0000256" key="2">
    <source>
        <dbReference type="ARBA" id="ARBA00022475"/>
    </source>
</evidence>
<reference evidence="7 8" key="1">
    <citation type="submission" date="2019-11" db="EMBL/GenBank/DDBJ databases">
        <title>Type strains purchased from KCTC, JCM and DSMZ.</title>
        <authorList>
            <person name="Lu H."/>
        </authorList>
    </citation>
    <scope>NUCLEOTIDE SEQUENCE [LARGE SCALE GENOMIC DNA]</scope>
    <source>
        <strain evidence="7 8">KCTC 42409</strain>
    </source>
</reference>
<dbReference type="PANTHER" id="PTHR30250:SF11">
    <property type="entry name" value="O-ANTIGEN TRANSPORTER-RELATED"/>
    <property type="match status" value="1"/>
</dbReference>
<name>A0A6L6PU22_9BURK</name>
<dbReference type="InterPro" id="IPR050833">
    <property type="entry name" value="Poly_Biosynth_Transport"/>
</dbReference>
<proteinExistence type="predicted"/>
<sequence>MRITIKNNNSDFAMYFAAKLGPALLGFLNVYLIAKSLTPENYGKYSLAITLILLVNQVFGSWLTQALFFFLPKCAGQATGMASWFGQINFLVAVVGSLIVTGLLPLFEIDVKMAFVGGAVFFAQTYWNYLSTLYQSLERPRIQLIATICQVSLQILVIFSLYFFNAISASSALFTVFIGFAAGLVFFQKKSESGRATVDFSGIQTKNFLRYTKLAFFYGGPFSLWFLFSQIFTYSDRFLLSWAGLAHEVGKYSATRDLLLGSASIFAMPLLMVAHPMIMRVWAERKDAAEIGQIIQNNLTKIFVVGTFFCLMLYLYGAPTLSMFLPAKYQLQNYEYAMIGAAIFFSVASMYAHKALEVTGGTMKMAALGGGVALFSLLANAVVIRGFGLTAVILIGLLSQMIYYFGAAYLSRKLWKVHVSMKRIITTILAAAVVWTICWLIDFNYPHSISTMLPLPWGLLAGVIISLMAILSFPEINSMFYSRTTATGIGSDCREGL</sequence>
<feature type="transmembrane region" description="Helical" evidence="6">
    <location>
        <begin position="365"/>
        <end position="383"/>
    </location>
</feature>
<feature type="transmembrane region" description="Helical" evidence="6">
    <location>
        <begin position="83"/>
        <end position="107"/>
    </location>
</feature>
<feature type="transmembrane region" description="Helical" evidence="6">
    <location>
        <begin position="258"/>
        <end position="278"/>
    </location>
</feature>
<evidence type="ECO:0000256" key="5">
    <source>
        <dbReference type="ARBA" id="ARBA00023136"/>
    </source>
</evidence>
<comment type="subcellular location">
    <subcellularLocation>
        <location evidence="1">Cell membrane</location>
        <topology evidence="1">Multi-pass membrane protein</topology>
    </subcellularLocation>
</comment>
<feature type="transmembrane region" description="Helical" evidence="6">
    <location>
        <begin position="299"/>
        <end position="316"/>
    </location>
</feature>
<feature type="transmembrane region" description="Helical" evidence="6">
    <location>
        <begin position="169"/>
        <end position="187"/>
    </location>
</feature>
<accession>A0A6L6PU22</accession>
<dbReference type="OrthoDB" id="9090968at2"/>
<evidence type="ECO:0000256" key="6">
    <source>
        <dbReference type="SAM" id="Phobius"/>
    </source>
</evidence>
<dbReference type="GO" id="GO:0005886">
    <property type="term" value="C:plasma membrane"/>
    <property type="evidence" value="ECO:0007669"/>
    <property type="project" value="UniProtKB-SubCell"/>
</dbReference>
<evidence type="ECO:0000256" key="4">
    <source>
        <dbReference type="ARBA" id="ARBA00022989"/>
    </source>
</evidence>
<feature type="transmembrane region" description="Helical" evidence="6">
    <location>
        <begin position="336"/>
        <end position="353"/>
    </location>
</feature>
<keyword evidence="2" id="KW-1003">Cell membrane</keyword>
<dbReference type="AlphaFoldDB" id="A0A6L6PU22"/>
<keyword evidence="3 6" id="KW-0812">Transmembrane</keyword>
<dbReference type="Pfam" id="PF01943">
    <property type="entry name" value="Polysacc_synt"/>
    <property type="match status" value="1"/>
</dbReference>
<evidence type="ECO:0000313" key="8">
    <source>
        <dbReference type="Proteomes" id="UP000484015"/>
    </source>
</evidence>
<feature type="transmembrane region" description="Helical" evidence="6">
    <location>
        <begin position="45"/>
        <end position="71"/>
    </location>
</feature>
<dbReference type="Proteomes" id="UP000484015">
    <property type="component" value="Unassembled WGS sequence"/>
</dbReference>
<protein>
    <submittedName>
        <fullName evidence="7">Oligosaccharide flippase family protein</fullName>
    </submittedName>
</protein>
<evidence type="ECO:0000256" key="3">
    <source>
        <dbReference type="ARBA" id="ARBA00022692"/>
    </source>
</evidence>
<keyword evidence="5 6" id="KW-0472">Membrane</keyword>
<organism evidence="7 8">
    <name type="scientific">Pseudoduganella ginsengisoli</name>
    <dbReference type="NCBI Taxonomy" id="1462440"/>
    <lineage>
        <taxon>Bacteria</taxon>
        <taxon>Pseudomonadati</taxon>
        <taxon>Pseudomonadota</taxon>
        <taxon>Betaproteobacteria</taxon>
        <taxon>Burkholderiales</taxon>
        <taxon>Oxalobacteraceae</taxon>
        <taxon>Telluria group</taxon>
        <taxon>Pseudoduganella</taxon>
    </lineage>
</organism>
<evidence type="ECO:0000313" key="7">
    <source>
        <dbReference type="EMBL" id="MTW00518.1"/>
    </source>
</evidence>
<feature type="transmembrane region" description="Helical" evidence="6">
    <location>
        <begin position="208"/>
        <end position="228"/>
    </location>
</feature>
<feature type="transmembrane region" description="Helical" evidence="6">
    <location>
        <begin position="455"/>
        <end position="473"/>
    </location>
</feature>